<proteinExistence type="predicted"/>
<dbReference type="AlphaFoldDB" id="A0A7X2GZG5"/>
<evidence type="ECO:0000313" key="2">
    <source>
        <dbReference type="Proteomes" id="UP000486297"/>
    </source>
</evidence>
<name>A0A7X2GZG5_9NEIS</name>
<keyword evidence="2" id="KW-1185">Reference proteome</keyword>
<evidence type="ECO:0008006" key="3">
    <source>
        <dbReference type="Google" id="ProtNLM"/>
    </source>
</evidence>
<evidence type="ECO:0000313" key="1">
    <source>
        <dbReference type="EMBL" id="MRN38572.1"/>
    </source>
</evidence>
<reference evidence="1" key="1">
    <citation type="journal article" name="Emerg. Infect. Dis.">
        <title>Two cases of a newly characterized neisseria species.</title>
        <authorList>
            <person name="Mustapha M."/>
            <person name="Lemos A.P.S."/>
            <person name="Harrison L.H."/>
            <person name="Vantyne D."/>
            <person name="Sacchi C.T."/>
        </authorList>
    </citation>
    <scope>NUCLEOTIDE SEQUENCE</scope>
    <source>
        <strain evidence="1">N.95.16</strain>
    </source>
</reference>
<dbReference type="RefSeq" id="WP_095502938.1">
    <property type="nucleotide sequence ID" value="NZ_WJXO01000001.1"/>
</dbReference>
<protein>
    <recommendedName>
        <fullName evidence="3">DUF927 domain-containing protein</fullName>
    </recommendedName>
</protein>
<organism evidence="1 2">
    <name type="scientific">Neisseria brasiliensis</name>
    <dbReference type="NCBI Taxonomy" id="2666100"/>
    <lineage>
        <taxon>Bacteria</taxon>
        <taxon>Pseudomonadati</taxon>
        <taxon>Pseudomonadota</taxon>
        <taxon>Betaproteobacteria</taxon>
        <taxon>Neisseriales</taxon>
        <taxon>Neisseriaceae</taxon>
        <taxon>Neisseria</taxon>
    </lineage>
</organism>
<dbReference type="EMBL" id="WJXO01000001">
    <property type="protein sequence ID" value="MRN38572.1"/>
    <property type="molecule type" value="Genomic_DNA"/>
</dbReference>
<dbReference type="Proteomes" id="UP000486297">
    <property type="component" value="Unassembled WGS sequence"/>
</dbReference>
<gene>
    <name evidence="1" type="ORF">GJU80_08815</name>
</gene>
<sequence>MNNWYFYAQHGKGQWKPYTSEDKLEVLKNDRPDFITALEVNCLPDKDGKYPKALAYRGDLYLDWDGKDEIQDVLDSVKRFMFKLENLKVDLNQLRWWLSGNKGVHCVIPTGVFLSEGTVKSLNGKGHPSLHHIYRRMVSDNDLITDHMDLSIYTGGKGRMWRVENMPRTLSDGRTTYKVPITAANLKNLDEARYWETVSEPREPIYPTPAIKNLSLSTLFSISLDEVNRALKLRDDNCKNEMNFYDWQEIPSTIRAAFNGEGISSHLDLNTIKIQLCVAAVATKFPKLSDEDAFIESIQGFIQSRVGTPGAAHQTAQQIEQCMRNGFRSIAENSCYAYTPQAFASILDTKHKDNLDYQGRDVTGESGQDPAITNQADFQGNCFANDGGVIIIEGNKKEKKDRAVSNYSWCQNSLMKIVNDVGEIQAYSVIPLIDKEERPRTTISLDLQLNTAKMCRHVMSLGGHLEFVSSQTLSQVRSAWLNWLGSGATEQNDYKSVVSRAPIVEAVRSEGIFVQSRVSSDELDPESIPLDERYNVFWVEPTNIVDGELVNKKDTDGKRLPDPLFYDPVNPEGSFGIELSRTNQTLETTRTPCKESVRALLELNGNFHSMAVMLGWFTACSLKHQLYTVGCITNFPILQVYGEAGCGKTTTMNLMLKLFSWNKDLRLNTAGDGTTIASLRISAATSTSIPLVVDEVKAQNLGHTRWMPEFRNFLQNIYTIGQQSKKAGGRAEGGHSSELVSAKQFAPVAFLGETLETSQTSLMERLAIAGFHKTDKVGRDQYAKALIDNPRPISILGWSIVTSAMNTPMSELVNLYKDCQKLAEEKVYTGSNDRITATLAMVLTGFRFFSKVINNRYGEEFKSKLESMEHALLDANRWNRIISSEVVRLLNFLSQSSYEDSDFNRTAAVKGQHYDFEVGTSSEGVTKFLLLSIDRLYTLYRLRCRSIGETPVFTSEDEMYEALRNASITVDAYHHPELGLKTLKIDPNIMEKEGVRMFKD</sequence>
<comment type="caution">
    <text evidence="1">The sequence shown here is derived from an EMBL/GenBank/DDBJ whole genome shotgun (WGS) entry which is preliminary data.</text>
</comment>
<accession>A0A7X2GZG5</accession>